<dbReference type="GO" id="GO:0009401">
    <property type="term" value="P:phosphoenolpyruvate-dependent sugar phosphotransferase system"/>
    <property type="evidence" value="ECO:0007669"/>
    <property type="project" value="InterPro"/>
</dbReference>
<dbReference type="InterPro" id="IPR013011">
    <property type="entry name" value="PTS_EIIB_2"/>
</dbReference>
<dbReference type="EMBL" id="CP015756">
    <property type="protein sequence ID" value="APC40127.1"/>
    <property type="molecule type" value="Genomic_DNA"/>
</dbReference>
<dbReference type="PROSITE" id="PS51099">
    <property type="entry name" value="PTS_EIIB_TYPE_2"/>
    <property type="match status" value="1"/>
</dbReference>
<dbReference type="Proteomes" id="UP000182569">
    <property type="component" value="Chromosome"/>
</dbReference>
<keyword evidence="1" id="KW-0808">Transferase</keyword>
<dbReference type="AlphaFoldDB" id="A0A1J0GFR0"/>
<evidence type="ECO:0000259" key="2">
    <source>
        <dbReference type="PROSITE" id="PS51099"/>
    </source>
</evidence>
<organism evidence="3 4">
    <name type="scientific">Clostridium estertheticum subsp. estertheticum</name>
    <dbReference type="NCBI Taxonomy" id="1552"/>
    <lineage>
        <taxon>Bacteria</taxon>
        <taxon>Bacillati</taxon>
        <taxon>Bacillota</taxon>
        <taxon>Clostridia</taxon>
        <taxon>Eubacteriales</taxon>
        <taxon>Clostridiaceae</taxon>
        <taxon>Clostridium</taxon>
    </lineage>
</organism>
<protein>
    <submittedName>
        <fullName evidence="3">PTS galactitol transporter subunit IIB</fullName>
    </submittedName>
</protein>
<dbReference type="RefSeq" id="WP_071612418.1">
    <property type="nucleotide sequence ID" value="NZ_CP015756.1"/>
</dbReference>
<dbReference type="STRING" id="1552.A7L45_08615"/>
<proteinExistence type="predicted"/>
<gene>
    <name evidence="3" type="ORF">A7L45_08615</name>
</gene>
<dbReference type="InterPro" id="IPR003501">
    <property type="entry name" value="PTS_EIIB_2/3"/>
</dbReference>
<feature type="domain" description="PTS EIIB type-2" evidence="2">
    <location>
        <begin position="5"/>
        <end position="95"/>
    </location>
</feature>
<dbReference type="OrthoDB" id="6505030at2"/>
<dbReference type="CDD" id="cd05566">
    <property type="entry name" value="PTS_IIB_galactitol"/>
    <property type="match status" value="1"/>
</dbReference>
<dbReference type="SUPFAM" id="SSF52794">
    <property type="entry name" value="PTS system IIB component-like"/>
    <property type="match status" value="1"/>
</dbReference>
<keyword evidence="4" id="KW-1185">Reference proteome</keyword>
<evidence type="ECO:0000313" key="4">
    <source>
        <dbReference type="Proteomes" id="UP000182569"/>
    </source>
</evidence>
<dbReference type="InterPro" id="IPR036095">
    <property type="entry name" value="PTS_EIIB-like_sf"/>
</dbReference>
<dbReference type="GO" id="GO:0008982">
    <property type="term" value="F:protein-N(PI)-phosphohistidine-sugar phosphotransferase activity"/>
    <property type="evidence" value="ECO:0007669"/>
    <property type="project" value="InterPro"/>
</dbReference>
<accession>A0A1J0GFR0</accession>
<evidence type="ECO:0000256" key="1">
    <source>
        <dbReference type="ARBA" id="ARBA00022679"/>
    </source>
</evidence>
<sequence length="95" mass="10161">MNSQKLILVACGTGIATSTVVCKKVEDLIAANNLNARVIQCKISEVPGYEADADLLVTTTIASRTYTIPVIKAINYLTNINPQKIDQAIIDALKG</sequence>
<dbReference type="KEGG" id="ceu:A7L45_08615"/>
<name>A0A1J0GFR0_9CLOT</name>
<reference evidence="4" key="1">
    <citation type="journal article" date="2016" name="Front. Microbiol.">
        <title>Complete Genome Sequence of Clostridium estertheticum DSM 8809, a Microbe Identified in Spoiled Vacuum Packed Beef.</title>
        <authorList>
            <person name="Yu Z."/>
            <person name="Gunn L."/>
            <person name="Brennan E."/>
            <person name="Reid R."/>
            <person name="Wall P.G."/>
            <person name="Gaora O.P."/>
            <person name="Hurley D."/>
            <person name="Bolton D."/>
            <person name="Fanning S."/>
        </authorList>
    </citation>
    <scope>NUCLEOTIDE SEQUENCE [LARGE SCALE GENOMIC DNA]</scope>
    <source>
        <strain evidence="4">DSM 8809</strain>
    </source>
</reference>
<evidence type="ECO:0000313" key="3">
    <source>
        <dbReference type="EMBL" id="APC40127.1"/>
    </source>
</evidence>
<dbReference type="Gene3D" id="3.40.50.2300">
    <property type="match status" value="1"/>
</dbReference>
<dbReference type="Pfam" id="PF02302">
    <property type="entry name" value="PTS_IIB"/>
    <property type="match status" value="1"/>
</dbReference>